<keyword evidence="9" id="KW-0137">Centromere</keyword>
<dbReference type="GO" id="GO:0000444">
    <property type="term" value="C:MIS12/MIND type complex"/>
    <property type="evidence" value="ECO:0007669"/>
    <property type="project" value="InterPro"/>
</dbReference>
<reference evidence="12 13" key="1">
    <citation type="submission" date="2016-04" db="EMBL/GenBank/DDBJ databases">
        <title>A degradative enzymes factory behind the ericoid mycorrhizal symbiosis.</title>
        <authorList>
            <consortium name="DOE Joint Genome Institute"/>
            <person name="Martino E."/>
            <person name="Morin E."/>
            <person name="Grelet G."/>
            <person name="Kuo A."/>
            <person name="Kohler A."/>
            <person name="Daghino S."/>
            <person name="Barry K."/>
            <person name="Choi C."/>
            <person name="Cichocki N."/>
            <person name="Clum A."/>
            <person name="Copeland A."/>
            <person name="Hainaut M."/>
            <person name="Haridas S."/>
            <person name="Labutti K."/>
            <person name="Lindquist E."/>
            <person name="Lipzen A."/>
            <person name="Khouja H.-R."/>
            <person name="Murat C."/>
            <person name="Ohm R."/>
            <person name="Olson A."/>
            <person name="Spatafora J."/>
            <person name="Veneault-Fourrey C."/>
            <person name="Henrissat B."/>
            <person name="Grigoriev I."/>
            <person name="Martin F."/>
            <person name="Perotto S."/>
        </authorList>
    </citation>
    <scope>NUCLEOTIDE SEQUENCE [LARGE SCALE GENOMIC DNA]</scope>
    <source>
        <strain evidence="12 13">F</strain>
    </source>
</reference>
<feature type="compositionally biased region" description="Pro residues" evidence="11">
    <location>
        <begin position="9"/>
        <end position="19"/>
    </location>
</feature>
<dbReference type="GO" id="GO:0051301">
    <property type="term" value="P:cell division"/>
    <property type="evidence" value="ECO:0007669"/>
    <property type="project" value="UniProtKB-KW"/>
</dbReference>
<dbReference type="PANTHER" id="PTHR15459">
    <property type="entry name" value="POLYAMINE-MODULATED FACTOR 1"/>
    <property type="match status" value="1"/>
</dbReference>
<evidence type="ECO:0000313" key="12">
    <source>
        <dbReference type="EMBL" id="PMD34412.1"/>
    </source>
</evidence>
<evidence type="ECO:0000256" key="3">
    <source>
        <dbReference type="ARBA" id="ARBA00022454"/>
    </source>
</evidence>
<evidence type="ECO:0000256" key="10">
    <source>
        <dbReference type="SAM" id="Coils"/>
    </source>
</evidence>
<dbReference type="PANTHER" id="PTHR15459:SF3">
    <property type="entry name" value="POLYAMINE-MODULATED FACTOR 1"/>
    <property type="match status" value="1"/>
</dbReference>
<gene>
    <name evidence="12" type="ORF">L207DRAFT_589011</name>
</gene>
<evidence type="ECO:0000256" key="2">
    <source>
        <dbReference type="ARBA" id="ARBA00004629"/>
    </source>
</evidence>
<evidence type="ECO:0000256" key="11">
    <source>
        <dbReference type="SAM" id="MobiDB-lite"/>
    </source>
</evidence>
<proteinExistence type="predicted"/>
<keyword evidence="5" id="KW-0498">Mitosis</keyword>
<dbReference type="InterPro" id="IPR007128">
    <property type="entry name" value="PMF1/Nnf1"/>
</dbReference>
<keyword evidence="7" id="KW-0539">Nucleus</keyword>
<organism evidence="12 13">
    <name type="scientific">Hyaloscypha variabilis (strain UAMH 11265 / GT02V1 / F)</name>
    <name type="common">Meliniomyces variabilis</name>
    <dbReference type="NCBI Taxonomy" id="1149755"/>
    <lineage>
        <taxon>Eukaryota</taxon>
        <taxon>Fungi</taxon>
        <taxon>Dikarya</taxon>
        <taxon>Ascomycota</taxon>
        <taxon>Pezizomycotina</taxon>
        <taxon>Leotiomycetes</taxon>
        <taxon>Helotiales</taxon>
        <taxon>Hyaloscyphaceae</taxon>
        <taxon>Hyaloscypha</taxon>
        <taxon>Hyaloscypha variabilis</taxon>
    </lineage>
</organism>
<dbReference type="Pfam" id="PF03980">
    <property type="entry name" value="Nnf1"/>
    <property type="match status" value="1"/>
</dbReference>
<feature type="coiled-coil region" evidence="10">
    <location>
        <begin position="155"/>
        <end position="189"/>
    </location>
</feature>
<evidence type="ECO:0000256" key="9">
    <source>
        <dbReference type="ARBA" id="ARBA00023328"/>
    </source>
</evidence>
<feature type="region of interest" description="Disordered" evidence="11">
    <location>
        <begin position="1"/>
        <end position="23"/>
    </location>
</feature>
<evidence type="ECO:0000256" key="7">
    <source>
        <dbReference type="ARBA" id="ARBA00023242"/>
    </source>
</evidence>
<keyword evidence="13" id="KW-1185">Reference proteome</keyword>
<name>A0A2J6R7B6_HYAVF</name>
<keyword evidence="4" id="KW-0132">Cell division</keyword>
<evidence type="ECO:0000256" key="4">
    <source>
        <dbReference type="ARBA" id="ARBA00022618"/>
    </source>
</evidence>
<accession>A0A2J6R7B6</accession>
<keyword evidence="6" id="KW-0995">Kinetochore</keyword>
<dbReference type="AlphaFoldDB" id="A0A2J6R7B6"/>
<evidence type="ECO:0000256" key="1">
    <source>
        <dbReference type="ARBA" id="ARBA00004123"/>
    </source>
</evidence>
<dbReference type="OrthoDB" id="18453at2759"/>
<evidence type="ECO:0000256" key="5">
    <source>
        <dbReference type="ARBA" id="ARBA00022776"/>
    </source>
</evidence>
<dbReference type="GO" id="GO:0005634">
    <property type="term" value="C:nucleus"/>
    <property type="evidence" value="ECO:0007669"/>
    <property type="project" value="UniProtKB-SubCell"/>
</dbReference>
<protein>
    <submittedName>
        <fullName evidence="12">Nnf1-domain-containing protein</fullName>
    </submittedName>
</protein>
<evidence type="ECO:0000256" key="6">
    <source>
        <dbReference type="ARBA" id="ARBA00022838"/>
    </source>
</evidence>
<dbReference type="Proteomes" id="UP000235786">
    <property type="component" value="Unassembled WGS sequence"/>
</dbReference>
<keyword evidence="3" id="KW-0158">Chromosome</keyword>
<dbReference type="EMBL" id="KZ613954">
    <property type="protein sequence ID" value="PMD34412.1"/>
    <property type="molecule type" value="Genomic_DNA"/>
</dbReference>
<evidence type="ECO:0000313" key="13">
    <source>
        <dbReference type="Proteomes" id="UP000235786"/>
    </source>
</evidence>
<dbReference type="GO" id="GO:0007059">
    <property type="term" value="P:chromosome segregation"/>
    <property type="evidence" value="ECO:0007669"/>
    <property type="project" value="TreeGrafter"/>
</dbReference>
<keyword evidence="8" id="KW-0131">Cell cycle</keyword>
<keyword evidence="10" id="KW-0175">Coiled coil</keyword>
<comment type="subcellular location">
    <subcellularLocation>
        <location evidence="2">Chromosome</location>
        <location evidence="2">Centromere</location>
        <location evidence="2">Kinetochore</location>
    </subcellularLocation>
    <subcellularLocation>
        <location evidence="1">Nucleus</location>
    </subcellularLocation>
</comment>
<evidence type="ECO:0000256" key="8">
    <source>
        <dbReference type="ARBA" id="ARBA00023306"/>
    </source>
</evidence>
<sequence>MPSASPTKSPSPPPPPPTALTPGPRATAFVDLYTRTIDATLKAISPSSFAACFPSIATNAPTQLAAMHQGMCERLRSFALSEFETILEERKVVERLNGLEDLIADAKRRKARGVDGGEGEGGEVIMPHTLPPKRLVSAHLDPLYRSQQSQLNAKLQTTQSQNASLIEVLQRQKAEIRELLEMAEKLVGDAGQAGERLAGVGEEVAREGRGAEEVLGSV</sequence>